<keyword evidence="2" id="KW-0808">Transferase</keyword>
<dbReference type="GO" id="GO:0016740">
    <property type="term" value="F:transferase activity"/>
    <property type="evidence" value="ECO:0007669"/>
    <property type="project" value="UniProtKB-KW"/>
</dbReference>
<comment type="caution">
    <text evidence="2">The sequence shown here is derived from an EMBL/GenBank/DDBJ whole genome shotgun (WGS) entry which is preliminary data.</text>
</comment>
<reference evidence="2 3" key="1">
    <citation type="submission" date="2019-12" db="EMBL/GenBank/DDBJ databases">
        <title>Paenibacillus sp. nov., an endophytic bacterium isolated from the stem of Dendrobium.</title>
        <authorList>
            <person name="Zhao R."/>
        </authorList>
    </citation>
    <scope>NUCLEOTIDE SEQUENCE [LARGE SCALE GENOMIC DNA]</scope>
    <source>
        <strain evidence="2 3">HJL G12</strain>
    </source>
</reference>
<dbReference type="InterPro" id="IPR011009">
    <property type="entry name" value="Kinase-like_dom_sf"/>
</dbReference>
<organism evidence="2 3">
    <name type="scientific">Paenibacillus dendrobii</name>
    <dbReference type="NCBI Taxonomy" id="2691084"/>
    <lineage>
        <taxon>Bacteria</taxon>
        <taxon>Bacillati</taxon>
        <taxon>Bacillota</taxon>
        <taxon>Bacilli</taxon>
        <taxon>Bacillales</taxon>
        <taxon>Paenibacillaceae</taxon>
        <taxon>Paenibacillus</taxon>
    </lineage>
</organism>
<evidence type="ECO:0000313" key="3">
    <source>
        <dbReference type="Proteomes" id="UP000460318"/>
    </source>
</evidence>
<evidence type="ECO:0000313" key="2">
    <source>
        <dbReference type="EMBL" id="MWV46327.1"/>
    </source>
</evidence>
<dbReference type="Pfam" id="PF01636">
    <property type="entry name" value="APH"/>
    <property type="match status" value="1"/>
</dbReference>
<sequence length="254" mass="28631">MEVHVHQLLLQKGVRVPEVIFYENHHEAFGMSVMLVREIPGSLVGDDLSMGEFERVLREAGKQLAVINQVPVEGFGWVRRGRNEGARNLVGEKNGIGDFIAEHLTEDLHFLSGNLLSIAEAARIQDILKLGASLMSRHESRLVHGDFDDSHIFQQFGKYKGIIDFGEIQGNSPLYDLGHYKLHDGQRYSGFKALSEGYQEVESLTAEDLLEIELWALWIGVRRLGIVGRRSSGKYVEILLQAVRREMGIIQGRL</sequence>
<name>A0A7X3LIN3_9BACL</name>
<dbReference type="Proteomes" id="UP000460318">
    <property type="component" value="Unassembled WGS sequence"/>
</dbReference>
<dbReference type="InterPro" id="IPR002575">
    <property type="entry name" value="Aminoglycoside_PTrfase"/>
</dbReference>
<evidence type="ECO:0000259" key="1">
    <source>
        <dbReference type="Pfam" id="PF01636"/>
    </source>
</evidence>
<dbReference type="Gene3D" id="3.90.1200.10">
    <property type="match status" value="1"/>
</dbReference>
<protein>
    <submittedName>
        <fullName evidence="2">Phosphotransferase</fullName>
    </submittedName>
</protein>
<dbReference type="EMBL" id="WUBI01000004">
    <property type="protein sequence ID" value="MWV46327.1"/>
    <property type="molecule type" value="Genomic_DNA"/>
</dbReference>
<keyword evidence="3" id="KW-1185">Reference proteome</keyword>
<accession>A0A7X3LIN3</accession>
<dbReference type="AlphaFoldDB" id="A0A7X3LIN3"/>
<proteinExistence type="predicted"/>
<gene>
    <name evidence="2" type="ORF">GRF59_22235</name>
</gene>
<feature type="domain" description="Aminoglycoside phosphotransferase" evidence="1">
    <location>
        <begin position="2"/>
        <end position="180"/>
    </location>
</feature>
<dbReference type="SUPFAM" id="SSF56112">
    <property type="entry name" value="Protein kinase-like (PK-like)"/>
    <property type="match status" value="1"/>
</dbReference>